<evidence type="ECO:0000313" key="3">
    <source>
        <dbReference type="Proteomes" id="UP000442469"/>
    </source>
</evidence>
<sequence length="125" mass="13760">MNPRENGMLLSLKEAIPLVIRLLEPDGEMLCLVKPLFEVADPQIRRTGIIDNPGIYRQILKELVGFTESIGLRVLGITNSPVTGNKGTKEFFLWLGQGGPFAGRDIHKDIDVAVSEAAKLKAYSK</sequence>
<dbReference type="Proteomes" id="UP000442469">
    <property type="component" value="Unassembled WGS sequence"/>
</dbReference>
<dbReference type="Gene3D" id="3.40.50.150">
    <property type="entry name" value="Vaccinia Virus protein VP39"/>
    <property type="match status" value="1"/>
</dbReference>
<protein>
    <submittedName>
        <fullName evidence="2">Uncharacterized protein</fullName>
    </submittedName>
</protein>
<evidence type="ECO:0000313" key="2">
    <source>
        <dbReference type="EMBL" id="MUG23590.1"/>
    </source>
</evidence>
<dbReference type="GO" id="GO:0003723">
    <property type="term" value="F:RNA binding"/>
    <property type="evidence" value="ECO:0007669"/>
    <property type="project" value="UniProtKB-KW"/>
</dbReference>
<dbReference type="GO" id="GO:0008168">
    <property type="term" value="F:methyltransferase activity"/>
    <property type="evidence" value="ECO:0007669"/>
    <property type="project" value="InterPro"/>
</dbReference>
<organism evidence="2 3">
    <name type="scientific">Paenibacillus macerans</name>
    <name type="common">Bacillus macerans</name>
    <dbReference type="NCBI Taxonomy" id="44252"/>
    <lineage>
        <taxon>Bacteria</taxon>
        <taxon>Bacillati</taxon>
        <taxon>Bacillota</taxon>
        <taxon>Bacilli</taxon>
        <taxon>Bacillales</taxon>
        <taxon>Paenibacillaceae</taxon>
        <taxon>Paenibacillus</taxon>
    </lineage>
</organism>
<proteinExistence type="predicted"/>
<keyword evidence="1" id="KW-0694">RNA-binding</keyword>
<dbReference type="InterPro" id="IPR029063">
    <property type="entry name" value="SAM-dependent_MTases_sf"/>
</dbReference>
<accession>A0A6N8EXT1</accession>
<comment type="caution">
    <text evidence="2">The sequence shown here is derived from an EMBL/GenBank/DDBJ whole genome shotgun (WGS) entry which is preliminary data.</text>
</comment>
<reference evidence="2 3" key="1">
    <citation type="submission" date="2019-11" db="EMBL/GenBank/DDBJ databases">
        <title>Draft genome sequences of five Paenibacillus species of dairy origin.</title>
        <authorList>
            <person name="Olajide A.M."/>
            <person name="Chen S."/>
            <person name="Lapointe G."/>
        </authorList>
    </citation>
    <scope>NUCLEOTIDE SEQUENCE [LARGE SCALE GENOMIC DNA]</scope>
    <source>
        <strain evidence="2 3">3CT49</strain>
    </source>
</reference>
<evidence type="ECO:0000256" key="1">
    <source>
        <dbReference type="ARBA" id="ARBA00022884"/>
    </source>
</evidence>
<dbReference type="AlphaFoldDB" id="A0A6N8EXT1"/>
<dbReference type="PANTHER" id="PTHR32319">
    <property type="entry name" value="BACTERIAL HEMOLYSIN-LIKE PROTEIN"/>
    <property type="match status" value="1"/>
</dbReference>
<dbReference type="InterPro" id="IPR047048">
    <property type="entry name" value="TlyA"/>
</dbReference>
<dbReference type="EMBL" id="WNZZ01000009">
    <property type="protein sequence ID" value="MUG23590.1"/>
    <property type="molecule type" value="Genomic_DNA"/>
</dbReference>
<dbReference type="PANTHER" id="PTHR32319:SF0">
    <property type="entry name" value="BACTERIAL HEMOLYSIN-LIKE PROTEIN"/>
    <property type="match status" value="1"/>
</dbReference>
<dbReference type="RefSeq" id="WP_124331548.1">
    <property type="nucleotide sequence ID" value="NZ_BGML01000001.1"/>
</dbReference>
<name>A0A6N8EXT1_PAEMA</name>
<gene>
    <name evidence="2" type="ORF">GNQ08_14430</name>
</gene>